<organism evidence="9 10">
    <name type="scientific">Marinicrinis sediminis</name>
    <dbReference type="NCBI Taxonomy" id="1652465"/>
    <lineage>
        <taxon>Bacteria</taxon>
        <taxon>Bacillati</taxon>
        <taxon>Bacillota</taxon>
        <taxon>Bacilli</taxon>
        <taxon>Bacillales</taxon>
        <taxon>Paenibacillaceae</taxon>
    </lineage>
</organism>
<evidence type="ECO:0000256" key="5">
    <source>
        <dbReference type="ARBA" id="ARBA00022989"/>
    </source>
</evidence>
<feature type="transmembrane region" description="Helical" evidence="7">
    <location>
        <begin position="156"/>
        <end position="178"/>
    </location>
</feature>
<dbReference type="Gene3D" id="1.10.3720.10">
    <property type="entry name" value="MetI-like"/>
    <property type="match status" value="1"/>
</dbReference>
<dbReference type="CDD" id="cd06261">
    <property type="entry name" value="TM_PBP2"/>
    <property type="match status" value="1"/>
</dbReference>
<feature type="transmembrane region" description="Helical" evidence="7">
    <location>
        <begin position="106"/>
        <end position="126"/>
    </location>
</feature>
<dbReference type="InterPro" id="IPR051393">
    <property type="entry name" value="ABC_transporter_permease"/>
</dbReference>
<accession>A0ABW5RDJ5</accession>
<comment type="subcellular location">
    <subcellularLocation>
        <location evidence="1 7">Cell membrane</location>
        <topology evidence="1 7">Multi-pass membrane protein</topology>
    </subcellularLocation>
</comment>
<protein>
    <submittedName>
        <fullName evidence="9">Carbohydrate ABC transporter permease</fullName>
    </submittedName>
</protein>
<feature type="transmembrane region" description="Helical" evidence="7">
    <location>
        <begin position="262"/>
        <end position="283"/>
    </location>
</feature>
<feature type="domain" description="ABC transmembrane type-1" evidence="8">
    <location>
        <begin position="69"/>
        <end position="283"/>
    </location>
</feature>
<evidence type="ECO:0000256" key="6">
    <source>
        <dbReference type="ARBA" id="ARBA00023136"/>
    </source>
</evidence>
<evidence type="ECO:0000256" key="4">
    <source>
        <dbReference type="ARBA" id="ARBA00022692"/>
    </source>
</evidence>
<keyword evidence="5 7" id="KW-1133">Transmembrane helix</keyword>
<comment type="caution">
    <text evidence="9">The sequence shown here is derived from an EMBL/GenBank/DDBJ whole genome shotgun (WGS) entry which is preliminary data.</text>
</comment>
<gene>
    <name evidence="9" type="ORF">ACFSUC_13965</name>
</gene>
<reference evidence="10" key="1">
    <citation type="journal article" date="2019" name="Int. J. Syst. Evol. Microbiol.">
        <title>The Global Catalogue of Microorganisms (GCM) 10K type strain sequencing project: providing services to taxonomists for standard genome sequencing and annotation.</title>
        <authorList>
            <consortium name="The Broad Institute Genomics Platform"/>
            <consortium name="The Broad Institute Genome Sequencing Center for Infectious Disease"/>
            <person name="Wu L."/>
            <person name="Ma J."/>
        </authorList>
    </citation>
    <scope>NUCLEOTIDE SEQUENCE [LARGE SCALE GENOMIC DNA]</scope>
    <source>
        <strain evidence="10">KCTC 33676</strain>
    </source>
</reference>
<evidence type="ECO:0000313" key="9">
    <source>
        <dbReference type="EMBL" id="MFD2672669.1"/>
    </source>
</evidence>
<feature type="transmembrane region" description="Helical" evidence="7">
    <location>
        <begin position="12"/>
        <end position="40"/>
    </location>
</feature>
<keyword evidence="10" id="KW-1185">Reference proteome</keyword>
<dbReference type="PANTHER" id="PTHR30193:SF37">
    <property type="entry name" value="INNER MEMBRANE ABC TRANSPORTER PERMEASE PROTEIN YCJO"/>
    <property type="match status" value="1"/>
</dbReference>
<keyword evidence="3" id="KW-1003">Cell membrane</keyword>
<comment type="similarity">
    <text evidence="7">Belongs to the binding-protein-dependent transport system permease family.</text>
</comment>
<name>A0ABW5RDJ5_9BACL</name>
<dbReference type="PROSITE" id="PS50928">
    <property type="entry name" value="ABC_TM1"/>
    <property type="match status" value="1"/>
</dbReference>
<evidence type="ECO:0000256" key="3">
    <source>
        <dbReference type="ARBA" id="ARBA00022475"/>
    </source>
</evidence>
<feature type="transmembrane region" description="Helical" evidence="7">
    <location>
        <begin position="73"/>
        <end position="94"/>
    </location>
</feature>
<dbReference type="Proteomes" id="UP001597497">
    <property type="component" value="Unassembled WGS sequence"/>
</dbReference>
<evidence type="ECO:0000256" key="1">
    <source>
        <dbReference type="ARBA" id="ARBA00004651"/>
    </source>
</evidence>
<dbReference type="Pfam" id="PF00528">
    <property type="entry name" value="BPD_transp_1"/>
    <property type="match status" value="1"/>
</dbReference>
<evidence type="ECO:0000259" key="8">
    <source>
        <dbReference type="PROSITE" id="PS50928"/>
    </source>
</evidence>
<evidence type="ECO:0000256" key="2">
    <source>
        <dbReference type="ARBA" id="ARBA00022448"/>
    </source>
</evidence>
<dbReference type="RefSeq" id="WP_379930235.1">
    <property type="nucleotide sequence ID" value="NZ_JBHUMM010000043.1"/>
</dbReference>
<sequence length="294" mass="33639">MRERGLYRWSSMFVFMGPAIIIFSLFVVIPIIMSIFYSFFEWDAISPRIYTGLDNYVQLIQDPIVWKALKNSILLTVFALIIQLPVGLFLAVLLSYGLKGSNLFKTVYFIPVMLSTAVLGILWGQIYDPNFGLLNHFLMQIGLEKWTQVWLGDPNYALGSVITVVAWQYIGFYVVVYFSALQNVPDEVLESARIEGASEWKILLQIRIPLIWHVITFTVLNCVVNSLKYFDLIWIMTQGGPNNESEVIASYMMKNAFTLFDYGYGSTISTFLFVFGLTVALLLSRLLKREAITY</sequence>
<dbReference type="EMBL" id="JBHUMM010000043">
    <property type="protein sequence ID" value="MFD2672669.1"/>
    <property type="molecule type" value="Genomic_DNA"/>
</dbReference>
<dbReference type="InterPro" id="IPR035906">
    <property type="entry name" value="MetI-like_sf"/>
</dbReference>
<keyword evidence="2 7" id="KW-0813">Transport</keyword>
<dbReference type="InterPro" id="IPR000515">
    <property type="entry name" value="MetI-like"/>
</dbReference>
<dbReference type="PANTHER" id="PTHR30193">
    <property type="entry name" value="ABC TRANSPORTER PERMEASE PROTEIN"/>
    <property type="match status" value="1"/>
</dbReference>
<proteinExistence type="inferred from homology"/>
<feature type="transmembrane region" description="Helical" evidence="7">
    <location>
        <begin position="210"/>
        <end position="230"/>
    </location>
</feature>
<keyword evidence="4 7" id="KW-0812">Transmembrane</keyword>
<evidence type="ECO:0000256" key="7">
    <source>
        <dbReference type="RuleBase" id="RU363032"/>
    </source>
</evidence>
<evidence type="ECO:0000313" key="10">
    <source>
        <dbReference type="Proteomes" id="UP001597497"/>
    </source>
</evidence>
<keyword evidence="6 7" id="KW-0472">Membrane</keyword>
<dbReference type="SUPFAM" id="SSF161098">
    <property type="entry name" value="MetI-like"/>
    <property type="match status" value="1"/>
</dbReference>